<dbReference type="AlphaFoldDB" id="A0A4Z1ICU9"/>
<accession>A0A4Z1ICU9</accession>
<comment type="caution">
    <text evidence="1">The sequence shown here is derived from an EMBL/GenBank/DDBJ whole genome shotgun (WGS) entry which is preliminary data.</text>
</comment>
<reference evidence="1 2" key="1">
    <citation type="submission" date="2017-12" db="EMBL/GenBank/DDBJ databases">
        <title>Comparative genomics of Botrytis spp.</title>
        <authorList>
            <person name="Valero-Jimenez C.A."/>
            <person name="Tapia P."/>
            <person name="Veloso J."/>
            <person name="Silva-Moreno E."/>
            <person name="Staats M."/>
            <person name="Valdes J.H."/>
            <person name="Van Kan J.A.L."/>
        </authorList>
    </citation>
    <scope>NUCLEOTIDE SEQUENCE [LARGE SCALE GENOMIC DNA]</scope>
    <source>
        <strain evidence="1 2">MUCL11595</strain>
    </source>
</reference>
<evidence type="ECO:0000313" key="1">
    <source>
        <dbReference type="EMBL" id="TGO59258.1"/>
    </source>
</evidence>
<name>A0A4Z1ICU9_9HELO</name>
<proteinExistence type="predicted"/>
<dbReference type="Proteomes" id="UP000297527">
    <property type="component" value="Unassembled WGS sequence"/>
</dbReference>
<keyword evidence="2" id="KW-1185">Reference proteome</keyword>
<protein>
    <submittedName>
        <fullName evidence="1">Uncharacterized protein</fullName>
    </submittedName>
</protein>
<gene>
    <name evidence="1" type="ORF">BCON_0046g00010</name>
</gene>
<sequence>METTTNYNGSARDHDNDSTRSMYLTMTDFRAMAAPPLSNLDFGPSPPYVLRENMTEGSEDPLLAPGHIYSDPAPSYTFHLRHGEVLLY</sequence>
<organism evidence="1 2">
    <name type="scientific">Botryotinia convoluta</name>
    <dbReference type="NCBI Taxonomy" id="54673"/>
    <lineage>
        <taxon>Eukaryota</taxon>
        <taxon>Fungi</taxon>
        <taxon>Dikarya</taxon>
        <taxon>Ascomycota</taxon>
        <taxon>Pezizomycotina</taxon>
        <taxon>Leotiomycetes</taxon>
        <taxon>Helotiales</taxon>
        <taxon>Sclerotiniaceae</taxon>
        <taxon>Botryotinia</taxon>
    </lineage>
</organism>
<dbReference type="EMBL" id="PQXN01000046">
    <property type="protein sequence ID" value="TGO59258.1"/>
    <property type="molecule type" value="Genomic_DNA"/>
</dbReference>
<evidence type="ECO:0000313" key="2">
    <source>
        <dbReference type="Proteomes" id="UP000297527"/>
    </source>
</evidence>